<dbReference type="EMBL" id="FN649730">
    <property type="protein sequence ID" value="CBJ31473.1"/>
    <property type="molecule type" value="Genomic_DNA"/>
</dbReference>
<feature type="compositionally biased region" description="Low complexity" evidence="1">
    <location>
        <begin position="649"/>
        <end position="670"/>
    </location>
</feature>
<feature type="compositionally biased region" description="Low complexity" evidence="1">
    <location>
        <begin position="337"/>
        <end position="362"/>
    </location>
</feature>
<name>D7FTU6_ECTSI</name>
<sequence>MRTTVLTMAVPAVAGWSNSIRASSGGIRGSCLQMEDVAISSTCDSSRHEKLTRFAFTMAQGSSGTAGPCNTPGEPVSLEFNAPVTSTFHLLREGGEVDNNKVTFLAEDHLELSVILDTTGLADGQAILGSGGSLRGPWTVPECNDANRSAAAISFGRKLRGTTPSPIETVNASETPATADENDGGVAGDVTPAPTAAPEDVEEDEGTTAAPAADESTPSPTKTDAASPSEVEVNLDEDNTDDDDEDDCSACLDLSSVEEEALITDTHGVKRIVCDATCNVDGADNTHCNYFGLGQICRGCGECDNGYCQPCPDESTPSPTFGTDLDDRETPSPATPAPSSAPVKDTPAPVTPVPTNAATLVPDVATPSPTEPQGDLPETPSPETPAPSSAPVKDTPSPETPSPTTATTLAPDVVTPSPMTTPEPSPAPFTETPETTSPTTAPVTETPDTTPPTTAPVDVATPSPTTTPEPSPAPATETPETTPPTTAPATETPETTTPTTAPITETPETTPPTTAPVTETPDTTPPTTAPVDVVTPVPTTTPEPSPAPVTETPETTPPTTAPATETPETTPPTTASVTKTPETTTPTTAPVTKIPETTPPTSAPVTETPDTTPPTTAPVDVVTPVPTTTPEPSPAPVTETPETIPPTTAPATETPETTSPTTASVTETPETTPPTTVPVMKIPETTPPTTAPVTETPETTPPTTAPVDVATPVPTTTPEPSPAPVTEIPETTPPTTAPVGSTPAPFVPGLDLDENQYDCSVCSEVSEEDAEALVNDDKGVKQIVCDPACVGEAADVLHCNYFGLGQICRGCGECDDGWCQPCPDATPSPVVPAPSPAPLGFDDLSTPSPVTPETPAPVKSTPSTETPETAPPTVAETPEPEVPTPSPTVVPETTFDPSTPTPVTPETPVPFAKPVKHTPSPETPETAPPTVAETPAPKAITPSPTMEPDLGFDLFTTPSPVTPETPAPSAKPVMHTPSPETPETTPPTVAETPEPEVPTPSPTMMPLGADGAVDDDECSVCSNLTDEQVAVLASYDNGGKQVVCDPTCLDGVTDPLHCNYFGLGQICRGCGECSSCEPCPGTTPAPETTSSPTMMPDLGFDDLFTPSPVTPETPAPSAKPVMHTPSPETPETTPPTVAETPEPEVPTPSPTMMPLGADGAVDDDECSVCSNLTDEQVAVLASYDNGGKQVVCDPSCLDGVTDPLHCNYFGLGQICRGCGECSSCKPCPGTTPAPETTSSPTMMPDLGFDDLFTPSPVTPETPAPSAKPVMHTPSPEAPETTPPTVAETPESEVPTPSPTMMPLGADGAVDDDECSVCSNLTDEQVAVLASYDNGGKQVVCDPSCLDGVTDPLHCNYFGLGQICRGCGECSLCEPCPGATPAPETTSSPTMVPDLGFDDLFTPSPVTPETPAPSAKPVMHTPSPETPETTPPTVAETPEPEVPTPSPTMMPLGADGAVDDDECSVCSNLTEAQMESLAAYPDGGKQIICDPRCVDGSSDIAHCNYFGLGQICRGCGDCDDCTPCP</sequence>
<organism evidence="2 3">
    <name type="scientific">Ectocarpus siliculosus</name>
    <name type="common">Brown alga</name>
    <name type="synonym">Conferva siliculosa</name>
    <dbReference type="NCBI Taxonomy" id="2880"/>
    <lineage>
        <taxon>Eukaryota</taxon>
        <taxon>Sar</taxon>
        <taxon>Stramenopiles</taxon>
        <taxon>Ochrophyta</taxon>
        <taxon>PX clade</taxon>
        <taxon>Phaeophyceae</taxon>
        <taxon>Ectocarpales</taxon>
        <taxon>Ectocarpaceae</taxon>
        <taxon>Ectocarpus</taxon>
    </lineage>
</organism>
<feature type="compositionally biased region" description="Low complexity" evidence="1">
    <location>
        <begin position="617"/>
        <end position="626"/>
    </location>
</feature>
<proteinExistence type="predicted"/>
<dbReference type="InParanoid" id="D7FTU6"/>
<feature type="region of interest" description="Disordered" evidence="1">
    <location>
        <begin position="319"/>
        <end position="741"/>
    </location>
</feature>
<feature type="compositionally biased region" description="Pro residues" evidence="1">
    <location>
        <begin position="899"/>
        <end position="908"/>
    </location>
</feature>
<feature type="compositionally biased region" description="Acidic residues" evidence="1">
    <location>
        <begin position="233"/>
        <end position="247"/>
    </location>
</feature>
<dbReference type="STRING" id="2880.D7FTU6"/>
<feature type="compositionally biased region" description="Low complexity" evidence="1">
    <location>
        <begin position="487"/>
        <end position="508"/>
    </location>
</feature>
<feature type="compositionally biased region" description="Low complexity" evidence="1">
    <location>
        <begin position="455"/>
        <end position="464"/>
    </location>
</feature>
<feature type="region of interest" description="Disordered" evidence="1">
    <location>
        <begin position="958"/>
        <end position="1002"/>
    </location>
</feature>
<dbReference type="EMBL" id="FN648439">
    <property type="protein sequence ID" value="CBJ31473.1"/>
    <property type="molecule type" value="Genomic_DNA"/>
</dbReference>
<feature type="compositionally biased region" description="Polar residues" evidence="1">
    <location>
        <begin position="162"/>
        <end position="176"/>
    </location>
</feature>
<dbReference type="OMA" id="PVEANMR"/>
<protein>
    <submittedName>
        <fullName evidence="2">Uncharacterized protein</fullName>
    </submittedName>
</protein>
<feature type="compositionally biased region" description="Low complexity" evidence="1">
    <location>
        <begin position="1124"/>
        <end position="1140"/>
    </location>
</feature>
<evidence type="ECO:0000313" key="2">
    <source>
        <dbReference type="EMBL" id="CBJ31473.1"/>
    </source>
</evidence>
<feature type="compositionally biased region" description="Low complexity" evidence="1">
    <location>
        <begin position="918"/>
        <end position="937"/>
    </location>
</feature>
<feature type="compositionally biased region" description="Low complexity" evidence="1">
    <location>
        <begin position="705"/>
        <end position="714"/>
    </location>
</feature>
<feature type="region of interest" description="Disordered" evidence="1">
    <location>
        <begin position="1254"/>
        <end position="1298"/>
    </location>
</feature>
<dbReference type="Proteomes" id="UP000002630">
    <property type="component" value="Linkage Group LG05"/>
</dbReference>
<evidence type="ECO:0000256" key="1">
    <source>
        <dbReference type="SAM" id="MobiDB-lite"/>
    </source>
</evidence>
<feature type="compositionally biased region" description="Low complexity" evidence="1">
    <location>
        <begin position="529"/>
        <end position="538"/>
    </location>
</feature>
<evidence type="ECO:0000313" key="3">
    <source>
        <dbReference type="Proteomes" id="UP000002630"/>
    </source>
</evidence>
<dbReference type="OrthoDB" id="10608921at2759"/>
<feature type="compositionally biased region" description="Low complexity" evidence="1">
    <location>
        <begin position="1272"/>
        <end position="1294"/>
    </location>
</feature>
<accession>D7FTU6</accession>
<feature type="region of interest" description="Disordered" evidence="1">
    <location>
        <begin position="1400"/>
        <end position="1446"/>
    </location>
</feature>
<feature type="compositionally biased region" description="Low complexity" evidence="1">
    <location>
        <begin position="1420"/>
        <end position="1436"/>
    </location>
</feature>
<feature type="compositionally biased region" description="Low complexity" evidence="1">
    <location>
        <begin position="428"/>
        <end position="448"/>
    </location>
</feature>
<feature type="compositionally biased region" description="Low complexity" evidence="1">
    <location>
        <begin position="861"/>
        <end position="877"/>
    </location>
</feature>
<feature type="compositionally biased region" description="Low complexity" evidence="1">
    <location>
        <begin position="976"/>
        <end position="992"/>
    </location>
</feature>
<feature type="region of interest" description="Disordered" evidence="1">
    <location>
        <begin position="833"/>
        <end position="943"/>
    </location>
</feature>
<feature type="compositionally biased region" description="Low complexity" evidence="1">
    <location>
        <begin position="561"/>
        <end position="593"/>
    </location>
</feature>
<dbReference type="eggNOG" id="KOG3544">
    <property type="taxonomic scope" value="Eukaryota"/>
</dbReference>
<reference evidence="2 3" key="1">
    <citation type="journal article" date="2010" name="Nature">
        <title>The Ectocarpus genome and the independent evolution of multicellularity in brown algae.</title>
        <authorList>
            <person name="Cock J.M."/>
            <person name="Sterck L."/>
            <person name="Rouze P."/>
            <person name="Scornet D."/>
            <person name="Allen A.E."/>
            <person name="Amoutzias G."/>
            <person name="Anthouard V."/>
            <person name="Artiguenave F."/>
            <person name="Aury J.M."/>
            <person name="Badger J.H."/>
            <person name="Beszteri B."/>
            <person name="Billiau K."/>
            <person name="Bonnet E."/>
            <person name="Bothwell J.H."/>
            <person name="Bowler C."/>
            <person name="Boyen C."/>
            <person name="Brownlee C."/>
            <person name="Carrano C.J."/>
            <person name="Charrier B."/>
            <person name="Cho G.Y."/>
            <person name="Coelho S.M."/>
            <person name="Collen J."/>
            <person name="Corre E."/>
            <person name="Da Silva C."/>
            <person name="Delage L."/>
            <person name="Delaroque N."/>
            <person name="Dittami S.M."/>
            <person name="Doulbeau S."/>
            <person name="Elias M."/>
            <person name="Farnham G."/>
            <person name="Gachon C.M."/>
            <person name="Gschloessl B."/>
            <person name="Heesch S."/>
            <person name="Jabbari K."/>
            <person name="Jubin C."/>
            <person name="Kawai H."/>
            <person name="Kimura K."/>
            <person name="Kloareg B."/>
            <person name="Kupper F.C."/>
            <person name="Lang D."/>
            <person name="Le Bail A."/>
            <person name="Leblanc C."/>
            <person name="Lerouge P."/>
            <person name="Lohr M."/>
            <person name="Lopez P.J."/>
            <person name="Martens C."/>
            <person name="Maumus F."/>
            <person name="Michel G."/>
            <person name="Miranda-Saavedra D."/>
            <person name="Morales J."/>
            <person name="Moreau H."/>
            <person name="Motomura T."/>
            <person name="Nagasato C."/>
            <person name="Napoli C.A."/>
            <person name="Nelson D.R."/>
            <person name="Nyvall-Collen P."/>
            <person name="Peters A.F."/>
            <person name="Pommier C."/>
            <person name="Potin P."/>
            <person name="Poulain J."/>
            <person name="Quesneville H."/>
            <person name="Read B."/>
            <person name="Rensing S.A."/>
            <person name="Ritter A."/>
            <person name="Rousvoal S."/>
            <person name="Samanta M."/>
            <person name="Samson G."/>
            <person name="Schroeder D.C."/>
            <person name="Segurens B."/>
            <person name="Strittmatter M."/>
            <person name="Tonon T."/>
            <person name="Tregear J.W."/>
            <person name="Valentin K."/>
            <person name="von Dassow P."/>
            <person name="Yamagishi T."/>
            <person name="Van de Peer Y."/>
            <person name="Wincker P."/>
        </authorList>
    </citation>
    <scope>NUCLEOTIDE SEQUENCE [LARGE SCALE GENOMIC DNA]</scope>
    <source>
        <strain evidence="3">Ec32 / CCAP1310/4</strain>
    </source>
</reference>
<feature type="compositionally biased region" description="Polar residues" evidence="1">
    <location>
        <begin position="216"/>
        <end position="226"/>
    </location>
</feature>
<gene>
    <name evidence="2" type="ORF">Esi_0257_0040</name>
</gene>
<feature type="compositionally biased region" description="Low complexity" evidence="1">
    <location>
        <begin position="386"/>
        <end position="418"/>
    </location>
</feature>
<feature type="region of interest" description="Disordered" evidence="1">
    <location>
        <begin position="1105"/>
        <end position="1150"/>
    </location>
</feature>
<feature type="compositionally biased region" description="Low complexity" evidence="1">
    <location>
        <begin position="889"/>
        <end position="898"/>
    </location>
</feature>
<keyword evidence="3" id="KW-1185">Reference proteome</keyword>
<feature type="region of interest" description="Disordered" evidence="1">
    <location>
        <begin position="157"/>
        <end position="247"/>
    </location>
</feature>